<dbReference type="RefSeq" id="WP_088699965.1">
    <property type="nucleotide sequence ID" value="NZ_JPUA01000026.1"/>
</dbReference>
<proteinExistence type="predicted"/>
<name>A0A246S0U8_9GAMM</name>
<accession>A0A246S0U8</accession>
<gene>
    <name evidence="4" type="ORF">JI62_09605</name>
</gene>
<keyword evidence="2" id="KW-0012">Acyltransferase</keyword>
<dbReference type="EMBL" id="JPUA01000026">
    <property type="protein sequence ID" value="OWV29976.1"/>
    <property type="molecule type" value="Genomic_DNA"/>
</dbReference>
<evidence type="ECO:0000313" key="4">
    <source>
        <dbReference type="EMBL" id="OWV29976.1"/>
    </source>
</evidence>
<dbReference type="GO" id="GO:0016747">
    <property type="term" value="F:acyltransferase activity, transferring groups other than amino-acyl groups"/>
    <property type="evidence" value="ECO:0007669"/>
    <property type="project" value="InterPro"/>
</dbReference>
<evidence type="ECO:0000256" key="2">
    <source>
        <dbReference type="ARBA" id="ARBA00023315"/>
    </source>
</evidence>
<dbReference type="Proteomes" id="UP000197334">
    <property type="component" value="Unassembled WGS sequence"/>
</dbReference>
<dbReference type="InterPro" id="IPR016181">
    <property type="entry name" value="Acyl_CoA_acyltransferase"/>
</dbReference>
<keyword evidence="5" id="KW-1185">Reference proteome</keyword>
<sequence length="157" mass="17629">MCESLEESVSFRVATHQDLQAIVQMLADDNLGLKREDPSTPLSHSYHTAFEAIDADPNNELVVAIIGHHIVGVLQITFIPYLTYQGGWRALIEGVRVSKEIRSSGIGRAMFEWAINRAKERGCVLVQLTTDKLRPDALRFYEDFGFVASHEGMKLKL</sequence>
<keyword evidence="1 4" id="KW-0808">Transferase</keyword>
<evidence type="ECO:0000313" key="5">
    <source>
        <dbReference type="Proteomes" id="UP000197334"/>
    </source>
</evidence>
<dbReference type="Pfam" id="PF00583">
    <property type="entry name" value="Acetyltransf_1"/>
    <property type="match status" value="1"/>
</dbReference>
<evidence type="ECO:0000259" key="3">
    <source>
        <dbReference type="PROSITE" id="PS51186"/>
    </source>
</evidence>
<dbReference type="CDD" id="cd04301">
    <property type="entry name" value="NAT_SF"/>
    <property type="match status" value="1"/>
</dbReference>
<evidence type="ECO:0000256" key="1">
    <source>
        <dbReference type="ARBA" id="ARBA00022679"/>
    </source>
</evidence>
<dbReference type="PANTHER" id="PTHR43877:SF2">
    <property type="entry name" value="AMINOALKYLPHOSPHONATE N-ACETYLTRANSFERASE-RELATED"/>
    <property type="match status" value="1"/>
</dbReference>
<dbReference type="AlphaFoldDB" id="A0A246S0U8"/>
<organism evidence="4 5">
    <name type="scientific">Halomonas campaniensis</name>
    <dbReference type="NCBI Taxonomy" id="213554"/>
    <lineage>
        <taxon>Bacteria</taxon>
        <taxon>Pseudomonadati</taxon>
        <taxon>Pseudomonadota</taxon>
        <taxon>Gammaproteobacteria</taxon>
        <taxon>Oceanospirillales</taxon>
        <taxon>Halomonadaceae</taxon>
        <taxon>Halomonas</taxon>
    </lineage>
</organism>
<feature type="domain" description="N-acetyltransferase" evidence="3">
    <location>
        <begin position="9"/>
        <end position="157"/>
    </location>
</feature>
<dbReference type="SUPFAM" id="SSF55729">
    <property type="entry name" value="Acyl-CoA N-acyltransferases (Nat)"/>
    <property type="match status" value="1"/>
</dbReference>
<dbReference type="PROSITE" id="PS51186">
    <property type="entry name" value="GNAT"/>
    <property type="match status" value="1"/>
</dbReference>
<protein>
    <submittedName>
        <fullName evidence="4">GNAT family acetyltransferase</fullName>
    </submittedName>
</protein>
<comment type="caution">
    <text evidence="4">The sequence shown here is derived from an EMBL/GenBank/DDBJ whole genome shotgun (WGS) entry which is preliminary data.</text>
</comment>
<dbReference type="InterPro" id="IPR000182">
    <property type="entry name" value="GNAT_dom"/>
</dbReference>
<reference evidence="4 5" key="1">
    <citation type="submission" date="2014-08" db="EMBL/GenBank/DDBJ databases">
        <title>Draft genome sequence of a novel L-asparaginase producing marine bacterium, Halomonas campaniensis.</title>
        <authorList>
            <person name="Sundarakrishnan B."/>
            <person name="Moushumi Priya A."/>
            <person name="Raman G."/>
            <person name="Sakthivel N."/>
            <person name="Park S."/>
            <person name="Jayachandran S."/>
        </authorList>
    </citation>
    <scope>NUCLEOTIDE SEQUENCE [LARGE SCALE GENOMIC DNA]</scope>
    <source>
        <strain evidence="4 5">SK03</strain>
    </source>
</reference>
<dbReference type="PANTHER" id="PTHR43877">
    <property type="entry name" value="AMINOALKYLPHOSPHONATE N-ACETYLTRANSFERASE-RELATED-RELATED"/>
    <property type="match status" value="1"/>
</dbReference>
<dbReference type="Gene3D" id="3.40.630.30">
    <property type="match status" value="1"/>
</dbReference>
<dbReference type="OrthoDB" id="9789605at2"/>
<dbReference type="InterPro" id="IPR050832">
    <property type="entry name" value="Bact_Acetyltransf"/>
</dbReference>